<feature type="transmembrane region" description="Helical" evidence="1">
    <location>
        <begin position="33"/>
        <end position="54"/>
    </location>
</feature>
<accession>A0AAX4P4J5</accession>
<evidence type="ECO:0000313" key="3">
    <source>
        <dbReference type="Proteomes" id="UP001472866"/>
    </source>
</evidence>
<sequence>MTDPKQAYMVQGEGDVEAGAAGVVSRSSRRTKILLGTGIATIVIATALALSLTLGVESEPGSAHVATATGDETLTTRQIETNPEWSKCALSVDVAQYFNISAVPGTDSTVVLNKHNERAYVLTPREASDEAVLKANLTEAGLVPASYSVSYMRTPLENVTVAETQLITYVELLGARSAIASYSQYATSPCLMKMGEEGLATIFSGNVYDFSGDQLQTQPGPVFVGYSANGDIAPETVQFSVSMEQREGSMLATSEWIKFFAPFFGKECEAQQIYDSVKERYECHKAKAARFAQDFDPIKVAVVSKSDAYDYGPGYQSDGYFKVSDAGYWKSYVEDAAATPLVSTEAVEGLTATPTGGYQFQLNDTAGFHAVLSQADIVIDESYMPGGATAEKILEAYGITDPSQFKFAQSKALWRVDRRVNDKSPTGDDWFESRYPEADVLLEDVIFALHPNYSGLILNPKHQLTWLRNMYKAPQQEILTASMCEDVSAPQTLIADSCTSFKLN</sequence>
<evidence type="ECO:0000256" key="1">
    <source>
        <dbReference type="SAM" id="Phobius"/>
    </source>
</evidence>
<dbReference type="Proteomes" id="UP001472866">
    <property type="component" value="Chromosome 04"/>
</dbReference>
<gene>
    <name evidence="2" type="ORF">HKI87_04g28500</name>
</gene>
<dbReference type="EMBL" id="CP151504">
    <property type="protein sequence ID" value="WZN61315.1"/>
    <property type="molecule type" value="Genomic_DNA"/>
</dbReference>
<organism evidence="2 3">
    <name type="scientific">Chloropicon roscoffensis</name>
    <dbReference type="NCBI Taxonomy" id="1461544"/>
    <lineage>
        <taxon>Eukaryota</taxon>
        <taxon>Viridiplantae</taxon>
        <taxon>Chlorophyta</taxon>
        <taxon>Chloropicophyceae</taxon>
        <taxon>Chloropicales</taxon>
        <taxon>Chloropicaceae</taxon>
        <taxon>Chloropicon</taxon>
    </lineage>
</organism>
<protein>
    <submittedName>
        <fullName evidence="2">Uncharacterized protein</fullName>
    </submittedName>
</protein>
<reference evidence="2 3" key="1">
    <citation type="submission" date="2024-03" db="EMBL/GenBank/DDBJ databases">
        <title>Complete genome sequence of the green alga Chloropicon roscoffensis RCC1871.</title>
        <authorList>
            <person name="Lemieux C."/>
            <person name="Pombert J.-F."/>
            <person name="Otis C."/>
            <person name="Turmel M."/>
        </authorList>
    </citation>
    <scope>NUCLEOTIDE SEQUENCE [LARGE SCALE GENOMIC DNA]</scope>
    <source>
        <strain evidence="2 3">RCC1871</strain>
    </source>
</reference>
<proteinExistence type="predicted"/>
<keyword evidence="1" id="KW-1133">Transmembrane helix</keyword>
<dbReference type="AlphaFoldDB" id="A0AAX4P4J5"/>
<evidence type="ECO:0000313" key="2">
    <source>
        <dbReference type="EMBL" id="WZN61315.1"/>
    </source>
</evidence>
<keyword evidence="1" id="KW-0812">Transmembrane</keyword>
<keyword evidence="3" id="KW-1185">Reference proteome</keyword>
<name>A0AAX4P4J5_9CHLO</name>
<dbReference type="PANTHER" id="PTHR38360">
    <property type="entry name" value="OS03G0120000 PROTEIN"/>
    <property type="match status" value="1"/>
</dbReference>
<keyword evidence="1" id="KW-0472">Membrane</keyword>
<dbReference type="PANTHER" id="PTHR38360:SF1">
    <property type="entry name" value="F12P19.7"/>
    <property type="match status" value="1"/>
</dbReference>